<dbReference type="Proteomes" id="UP001085076">
    <property type="component" value="Miscellaneous, Linkage group lg05"/>
</dbReference>
<dbReference type="GO" id="GO:0005634">
    <property type="term" value="C:nucleus"/>
    <property type="evidence" value="ECO:0007669"/>
    <property type="project" value="UniProtKB-SubCell"/>
</dbReference>
<evidence type="ECO:0000256" key="4">
    <source>
        <dbReference type="ARBA" id="ARBA00023125"/>
    </source>
</evidence>
<gene>
    <name evidence="12" type="ORF">J5N97_019736</name>
</gene>
<reference evidence="12" key="2">
    <citation type="journal article" date="2022" name="Hortic Res">
        <title>The genome of Dioscorea zingiberensis sheds light on the biosynthesis, origin and evolution of the medicinally important diosgenin saponins.</title>
        <authorList>
            <person name="Li Y."/>
            <person name="Tan C."/>
            <person name="Li Z."/>
            <person name="Guo J."/>
            <person name="Li S."/>
            <person name="Chen X."/>
            <person name="Wang C."/>
            <person name="Dai X."/>
            <person name="Yang H."/>
            <person name="Song W."/>
            <person name="Hou L."/>
            <person name="Xu J."/>
            <person name="Tong Z."/>
            <person name="Xu A."/>
            <person name="Yuan X."/>
            <person name="Wang W."/>
            <person name="Yang Q."/>
            <person name="Chen L."/>
            <person name="Sun Z."/>
            <person name="Wang K."/>
            <person name="Pan B."/>
            <person name="Chen J."/>
            <person name="Bao Y."/>
            <person name="Liu F."/>
            <person name="Qi X."/>
            <person name="Gang D.R."/>
            <person name="Wen J."/>
            <person name="Li J."/>
        </authorList>
    </citation>
    <scope>NUCLEOTIDE SEQUENCE</scope>
    <source>
        <strain evidence="12">Dzin_1.0</strain>
    </source>
</reference>
<evidence type="ECO:0000256" key="9">
    <source>
        <dbReference type="SAM" id="MobiDB-lite"/>
    </source>
</evidence>
<evidence type="ECO:0000256" key="8">
    <source>
        <dbReference type="RuleBase" id="RU003796"/>
    </source>
</evidence>
<dbReference type="GO" id="GO:0005667">
    <property type="term" value="C:transcription regulator complex"/>
    <property type="evidence" value="ECO:0007669"/>
    <property type="project" value="InterPro"/>
</dbReference>
<dbReference type="Gene3D" id="1.10.10.10">
    <property type="entry name" value="Winged helix-like DNA-binding domain superfamily/Winged helix DNA-binding domain"/>
    <property type="match status" value="1"/>
</dbReference>
<dbReference type="InterPro" id="IPR037241">
    <property type="entry name" value="E2F-DP_heterodim"/>
</dbReference>
<evidence type="ECO:0000259" key="10">
    <source>
        <dbReference type="SMART" id="SM01138"/>
    </source>
</evidence>
<dbReference type="InterPro" id="IPR015648">
    <property type="entry name" value="Transcrpt_fac_DP"/>
</dbReference>
<evidence type="ECO:0000256" key="5">
    <source>
        <dbReference type="ARBA" id="ARBA00023163"/>
    </source>
</evidence>
<protein>
    <recommendedName>
        <fullName evidence="14">Transcription factor-like protein DPB</fullName>
    </recommendedName>
</protein>
<dbReference type="InterPro" id="IPR038168">
    <property type="entry name" value="TF_DP_C_sf"/>
</dbReference>
<dbReference type="InterPro" id="IPR036390">
    <property type="entry name" value="WH_DNA-bd_sf"/>
</dbReference>
<dbReference type="CDD" id="cd14458">
    <property type="entry name" value="DP_DD"/>
    <property type="match status" value="1"/>
</dbReference>
<dbReference type="GO" id="GO:0051726">
    <property type="term" value="P:regulation of cell cycle"/>
    <property type="evidence" value="ECO:0007669"/>
    <property type="project" value="InterPro"/>
</dbReference>
<comment type="caution">
    <text evidence="12">The sequence shown here is derived from an EMBL/GenBank/DDBJ whole genome shotgun (WGS) entry which is preliminary data.</text>
</comment>
<evidence type="ECO:0000256" key="6">
    <source>
        <dbReference type="ARBA" id="ARBA00023242"/>
    </source>
</evidence>
<dbReference type="SMART" id="SM01372">
    <property type="entry name" value="E2F_TDP"/>
    <property type="match status" value="1"/>
</dbReference>
<feature type="domain" description="E2F/DP family winged-helix DNA-binding" evidence="11">
    <location>
        <begin position="37"/>
        <end position="132"/>
    </location>
</feature>
<proteinExistence type="inferred from homology"/>
<evidence type="ECO:0000256" key="1">
    <source>
        <dbReference type="ARBA" id="ARBA00004123"/>
    </source>
</evidence>
<dbReference type="FunFam" id="1.10.10.10:FF:000047">
    <property type="entry name" value="Transcription factor"/>
    <property type="match status" value="1"/>
</dbReference>
<evidence type="ECO:0000256" key="2">
    <source>
        <dbReference type="ARBA" id="ARBA00010940"/>
    </source>
</evidence>
<evidence type="ECO:0000256" key="7">
    <source>
        <dbReference type="ARBA" id="ARBA00023306"/>
    </source>
</evidence>
<dbReference type="GO" id="GO:0000977">
    <property type="term" value="F:RNA polymerase II transcription regulatory region sequence-specific DNA binding"/>
    <property type="evidence" value="ECO:0007669"/>
    <property type="project" value="TreeGrafter"/>
</dbReference>
<keyword evidence="3 8" id="KW-0805">Transcription regulation</keyword>
<name>A0A9D5HD02_9LILI</name>
<reference evidence="12" key="1">
    <citation type="submission" date="2021-03" db="EMBL/GenBank/DDBJ databases">
        <authorList>
            <person name="Li Z."/>
            <person name="Yang C."/>
        </authorList>
    </citation>
    <scope>NUCLEOTIDE SEQUENCE</scope>
    <source>
        <strain evidence="12">Dzin_1.0</strain>
        <tissue evidence="12">Leaf</tissue>
    </source>
</reference>
<feature type="domain" description="Transcription factor DP C-terminal" evidence="10">
    <location>
        <begin position="139"/>
        <end position="274"/>
    </location>
</feature>
<evidence type="ECO:0000313" key="12">
    <source>
        <dbReference type="EMBL" id="KAJ0971777.1"/>
    </source>
</evidence>
<evidence type="ECO:0008006" key="14">
    <source>
        <dbReference type="Google" id="ProtNLM"/>
    </source>
</evidence>
<accession>A0A9D5HD02</accession>
<dbReference type="AlphaFoldDB" id="A0A9D5HD02"/>
<dbReference type="Pfam" id="PF08781">
    <property type="entry name" value="DP"/>
    <property type="match status" value="1"/>
</dbReference>
<keyword evidence="4 8" id="KW-0238">DNA-binding</keyword>
<keyword evidence="5 8" id="KW-0804">Transcription</keyword>
<keyword evidence="13" id="KW-1185">Reference proteome</keyword>
<organism evidence="12 13">
    <name type="scientific">Dioscorea zingiberensis</name>
    <dbReference type="NCBI Taxonomy" id="325984"/>
    <lineage>
        <taxon>Eukaryota</taxon>
        <taxon>Viridiplantae</taxon>
        <taxon>Streptophyta</taxon>
        <taxon>Embryophyta</taxon>
        <taxon>Tracheophyta</taxon>
        <taxon>Spermatophyta</taxon>
        <taxon>Magnoliopsida</taxon>
        <taxon>Liliopsida</taxon>
        <taxon>Dioscoreales</taxon>
        <taxon>Dioscoreaceae</taxon>
        <taxon>Dioscorea</taxon>
    </lineage>
</organism>
<feature type="region of interest" description="Disordered" evidence="9">
    <location>
        <begin position="251"/>
        <end position="286"/>
    </location>
</feature>
<dbReference type="OrthoDB" id="552115at2759"/>
<evidence type="ECO:0000256" key="3">
    <source>
        <dbReference type="ARBA" id="ARBA00023015"/>
    </source>
</evidence>
<dbReference type="InterPro" id="IPR036388">
    <property type="entry name" value="WH-like_DNA-bd_sf"/>
</dbReference>
<dbReference type="PIRSF" id="PIRSF009404">
    <property type="entry name" value="Transcription_factor_DP"/>
    <property type="match status" value="1"/>
</dbReference>
<dbReference type="InterPro" id="IPR003316">
    <property type="entry name" value="E2F_WHTH_DNA-bd_dom"/>
</dbReference>
<dbReference type="EMBL" id="JAGGNH010000005">
    <property type="protein sequence ID" value="KAJ0971777.1"/>
    <property type="molecule type" value="Genomic_DNA"/>
</dbReference>
<dbReference type="Gene3D" id="1.20.140.80">
    <property type="entry name" value="Transcription factor DP"/>
    <property type="match status" value="1"/>
</dbReference>
<dbReference type="SUPFAM" id="SSF144074">
    <property type="entry name" value="E2F-DP heterodimerization region"/>
    <property type="match status" value="1"/>
</dbReference>
<dbReference type="SMART" id="SM01138">
    <property type="entry name" value="DP"/>
    <property type="match status" value="1"/>
</dbReference>
<dbReference type="SUPFAM" id="SSF46785">
    <property type="entry name" value="Winged helix' DNA-binding domain"/>
    <property type="match status" value="1"/>
</dbReference>
<evidence type="ECO:0000259" key="11">
    <source>
        <dbReference type="SMART" id="SM01372"/>
    </source>
</evidence>
<keyword evidence="6 8" id="KW-0539">Nucleus</keyword>
<keyword evidence="7" id="KW-0131">Cell cycle</keyword>
<dbReference type="GO" id="GO:0000981">
    <property type="term" value="F:DNA-binding transcription factor activity, RNA polymerase II-specific"/>
    <property type="evidence" value="ECO:0007669"/>
    <property type="project" value="TreeGrafter"/>
</dbReference>
<dbReference type="PANTHER" id="PTHR12548">
    <property type="entry name" value="TRANSCRIPTION FACTOR DP"/>
    <property type="match status" value="1"/>
</dbReference>
<comment type="subcellular location">
    <subcellularLocation>
        <location evidence="1 8">Nucleus</location>
    </subcellularLocation>
</comment>
<comment type="similarity">
    <text evidence="2 8">Belongs to the E2F/DP family.</text>
</comment>
<sequence>MTSSCENSLMLNDLYIREDDKCEGSNDAVQKKKASRIVGWGLRRFSTIVCKKIEAKGRTTYNEVADEIIADLASLAKNITPQVEDAGSNMDQTCLSEHFDEKNIRRRVYDAFNVLMAINVIAKDKKEIRWIGFPTTRTEELDELKKLHINVMNRVHAKANFLKELEDQFINLQTLMLRNQRMNKSGTGKVASEGIALPFLLVRTKPQATVEIEISEDMHLVHFDFNGTPFTLHDDAAILKAMKCPHSLEIRQSKQGSSDGSSSITDRNGNPLKPVSFSWNSENLTS</sequence>
<feature type="compositionally biased region" description="Low complexity" evidence="9">
    <location>
        <begin position="253"/>
        <end position="263"/>
    </location>
</feature>
<dbReference type="PANTHER" id="PTHR12548:SF19">
    <property type="entry name" value="TRANSCRIPTION FACTOR-LIKE PROTEIN DPA"/>
    <property type="match status" value="1"/>
</dbReference>
<feature type="compositionally biased region" description="Polar residues" evidence="9">
    <location>
        <begin position="277"/>
        <end position="286"/>
    </location>
</feature>
<dbReference type="InterPro" id="IPR014889">
    <property type="entry name" value="Transc_factor_DP_C"/>
</dbReference>
<evidence type="ECO:0000313" key="13">
    <source>
        <dbReference type="Proteomes" id="UP001085076"/>
    </source>
</evidence>
<dbReference type="Pfam" id="PF02319">
    <property type="entry name" value="WHD_E2F_TDP"/>
    <property type="match status" value="1"/>
</dbReference>